<accession>A0AAV3ZLU5</accession>
<evidence type="ECO:0000313" key="3">
    <source>
        <dbReference type="Proteomes" id="UP000735302"/>
    </source>
</evidence>
<feature type="region of interest" description="Disordered" evidence="1">
    <location>
        <begin position="47"/>
        <end position="82"/>
    </location>
</feature>
<comment type="caution">
    <text evidence="2">The sequence shown here is derived from an EMBL/GenBank/DDBJ whole genome shotgun (WGS) entry which is preliminary data.</text>
</comment>
<name>A0AAV3ZLU5_9GAST</name>
<evidence type="ECO:0000313" key="2">
    <source>
        <dbReference type="EMBL" id="GFN95422.1"/>
    </source>
</evidence>
<gene>
    <name evidence="2" type="ORF">PoB_002192800</name>
</gene>
<organism evidence="2 3">
    <name type="scientific">Plakobranchus ocellatus</name>
    <dbReference type="NCBI Taxonomy" id="259542"/>
    <lineage>
        <taxon>Eukaryota</taxon>
        <taxon>Metazoa</taxon>
        <taxon>Spiralia</taxon>
        <taxon>Lophotrochozoa</taxon>
        <taxon>Mollusca</taxon>
        <taxon>Gastropoda</taxon>
        <taxon>Heterobranchia</taxon>
        <taxon>Euthyneura</taxon>
        <taxon>Panpulmonata</taxon>
        <taxon>Sacoglossa</taxon>
        <taxon>Placobranchoidea</taxon>
        <taxon>Plakobranchidae</taxon>
        <taxon>Plakobranchus</taxon>
    </lineage>
</organism>
<dbReference type="EMBL" id="BLXT01002510">
    <property type="protein sequence ID" value="GFN95422.1"/>
    <property type="molecule type" value="Genomic_DNA"/>
</dbReference>
<dbReference type="Proteomes" id="UP000735302">
    <property type="component" value="Unassembled WGS sequence"/>
</dbReference>
<sequence>MRVEVSQHEKGPQKLREQTFRVFSRLIMAAAACRPVFRSISEKRVPFLMRRTASPPGDPSRGRSKVATAPPQACIPTGPQQPTAIDSAVASVLQSYS</sequence>
<keyword evidence="3" id="KW-1185">Reference proteome</keyword>
<dbReference type="AlphaFoldDB" id="A0AAV3ZLU5"/>
<evidence type="ECO:0000256" key="1">
    <source>
        <dbReference type="SAM" id="MobiDB-lite"/>
    </source>
</evidence>
<proteinExistence type="predicted"/>
<protein>
    <submittedName>
        <fullName evidence="2">Uncharacterized protein</fullName>
    </submittedName>
</protein>
<reference evidence="2 3" key="1">
    <citation type="journal article" date="2021" name="Elife">
        <title>Chloroplast acquisition without the gene transfer in kleptoplastic sea slugs, Plakobranchus ocellatus.</title>
        <authorList>
            <person name="Maeda T."/>
            <person name="Takahashi S."/>
            <person name="Yoshida T."/>
            <person name="Shimamura S."/>
            <person name="Takaki Y."/>
            <person name="Nagai Y."/>
            <person name="Toyoda A."/>
            <person name="Suzuki Y."/>
            <person name="Arimoto A."/>
            <person name="Ishii H."/>
            <person name="Satoh N."/>
            <person name="Nishiyama T."/>
            <person name="Hasebe M."/>
            <person name="Maruyama T."/>
            <person name="Minagawa J."/>
            <person name="Obokata J."/>
            <person name="Shigenobu S."/>
        </authorList>
    </citation>
    <scope>NUCLEOTIDE SEQUENCE [LARGE SCALE GENOMIC DNA]</scope>
</reference>